<name>A0A0W0YBS1_9GAMM</name>
<evidence type="ECO:0000313" key="2">
    <source>
        <dbReference type="Proteomes" id="UP000054621"/>
    </source>
</evidence>
<accession>A0A0W0YBS1</accession>
<protein>
    <submittedName>
        <fullName evidence="1">Reverse transcriptase</fullName>
    </submittedName>
</protein>
<organism evidence="1 2">
    <name type="scientific">Legionella sainthelensi</name>
    <dbReference type="NCBI Taxonomy" id="28087"/>
    <lineage>
        <taxon>Bacteria</taxon>
        <taxon>Pseudomonadati</taxon>
        <taxon>Pseudomonadota</taxon>
        <taxon>Gammaproteobacteria</taxon>
        <taxon>Legionellales</taxon>
        <taxon>Legionellaceae</taxon>
        <taxon>Legionella</taxon>
    </lineage>
</organism>
<sequence length="100" mass="12555">MRKFNGNKRYKAVDRYFRSRNLFRRWIFSDVVKTKDRNKKYVCINKMMDTKIQRHIKIRAVANLYLPKYKEYFENRQKLIKDISLIQWKFDKQRNVITEE</sequence>
<gene>
    <name evidence="1" type="ORF">Lsai_2906</name>
</gene>
<dbReference type="STRING" id="28087.Lsai_2906"/>
<evidence type="ECO:0000313" key="1">
    <source>
        <dbReference type="EMBL" id="KTD54084.1"/>
    </source>
</evidence>
<keyword evidence="1" id="KW-0695">RNA-directed DNA polymerase</keyword>
<proteinExistence type="predicted"/>
<comment type="caution">
    <text evidence="1">The sequence shown here is derived from an EMBL/GenBank/DDBJ whole genome shotgun (WGS) entry which is preliminary data.</text>
</comment>
<dbReference type="GO" id="GO:0003964">
    <property type="term" value="F:RNA-directed DNA polymerase activity"/>
    <property type="evidence" value="ECO:0007669"/>
    <property type="project" value="UniProtKB-KW"/>
</dbReference>
<dbReference type="EMBL" id="LNYV01000037">
    <property type="protein sequence ID" value="KTD54084.1"/>
    <property type="molecule type" value="Genomic_DNA"/>
</dbReference>
<dbReference type="PATRIC" id="fig|28087.4.peg.3123"/>
<dbReference type="AlphaFoldDB" id="A0A0W0YBS1"/>
<reference evidence="1 2" key="1">
    <citation type="submission" date="2015-11" db="EMBL/GenBank/DDBJ databases">
        <title>Genomic analysis of 38 Legionella species identifies large and diverse effector repertoires.</title>
        <authorList>
            <person name="Burstein D."/>
            <person name="Amaro F."/>
            <person name="Zusman T."/>
            <person name="Lifshitz Z."/>
            <person name="Cohen O."/>
            <person name="Gilbert J.A."/>
            <person name="Pupko T."/>
            <person name="Shuman H.A."/>
            <person name="Segal G."/>
        </authorList>
    </citation>
    <scope>NUCLEOTIDE SEQUENCE [LARGE SCALE GENOMIC DNA]</scope>
    <source>
        <strain evidence="1 2">Mt.St.Helens-4</strain>
    </source>
</reference>
<keyword evidence="1" id="KW-0808">Transferase</keyword>
<keyword evidence="1" id="KW-0548">Nucleotidyltransferase</keyword>
<dbReference type="Proteomes" id="UP000054621">
    <property type="component" value="Unassembled WGS sequence"/>
</dbReference>